<dbReference type="PROSITE" id="PS50977">
    <property type="entry name" value="HTH_TETR_2"/>
    <property type="match status" value="1"/>
</dbReference>
<evidence type="ECO:0000256" key="3">
    <source>
        <dbReference type="ARBA" id="ARBA00023163"/>
    </source>
</evidence>
<protein>
    <submittedName>
        <fullName evidence="6">TetR family transcriptional regulator</fullName>
    </submittedName>
</protein>
<gene>
    <name evidence="6" type="primary">cifR</name>
    <name evidence="6" type="ORF">GCM10007940_19170</name>
</gene>
<keyword evidence="1" id="KW-0805">Transcription regulation</keyword>
<dbReference type="RefSeq" id="WP_235294013.1">
    <property type="nucleotide sequence ID" value="NZ_BSOH01000011.1"/>
</dbReference>
<evidence type="ECO:0000259" key="5">
    <source>
        <dbReference type="PROSITE" id="PS50977"/>
    </source>
</evidence>
<keyword evidence="2 4" id="KW-0238">DNA-binding</keyword>
<evidence type="ECO:0000313" key="7">
    <source>
        <dbReference type="Proteomes" id="UP001156666"/>
    </source>
</evidence>
<dbReference type="SUPFAM" id="SSF48498">
    <property type="entry name" value="Tetracyclin repressor-like, C-terminal domain"/>
    <property type="match status" value="1"/>
</dbReference>
<organism evidence="6 7">
    <name type="scientific">Portibacter lacus</name>
    <dbReference type="NCBI Taxonomy" id="1099794"/>
    <lineage>
        <taxon>Bacteria</taxon>
        <taxon>Pseudomonadati</taxon>
        <taxon>Bacteroidota</taxon>
        <taxon>Saprospiria</taxon>
        <taxon>Saprospirales</taxon>
        <taxon>Haliscomenobacteraceae</taxon>
        <taxon>Portibacter</taxon>
    </lineage>
</organism>
<feature type="domain" description="HTH tetR-type" evidence="5">
    <location>
        <begin position="6"/>
        <end position="66"/>
    </location>
</feature>
<evidence type="ECO:0000256" key="2">
    <source>
        <dbReference type="ARBA" id="ARBA00023125"/>
    </source>
</evidence>
<keyword evidence="3" id="KW-0804">Transcription</keyword>
<dbReference type="SUPFAM" id="SSF46689">
    <property type="entry name" value="Homeodomain-like"/>
    <property type="match status" value="1"/>
</dbReference>
<dbReference type="InterPro" id="IPR009057">
    <property type="entry name" value="Homeodomain-like_sf"/>
</dbReference>
<dbReference type="GO" id="GO:0003677">
    <property type="term" value="F:DNA binding"/>
    <property type="evidence" value="ECO:0007669"/>
    <property type="project" value="UniProtKB-UniRule"/>
</dbReference>
<proteinExistence type="predicted"/>
<dbReference type="Pfam" id="PF00440">
    <property type="entry name" value="TetR_N"/>
    <property type="match status" value="1"/>
</dbReference>
<name>A0AA37SPU5_9BACT</name>
<dbReference type="EMBL" id="BSOH01000011">
    <property type="protein sequence ID" value="GLR17302.1"/>
    <property type="molecule type" value="Genomic_DNA"/>
</dbReference>
<dbReference type="PANTHER" id="PTHR47506">
    <property type="entry name" value="TRANSCRIPTIONAL REGULATORY PROTEIN"/>
    <property type="match status" value="1"/>
</dbReference>
<comment type="caution">
    <text evidence="6">The sequence shown here is derived from an EMBL/GenBank/DDBJ whole genome shotgun (WGS) entry which is preliminary data.</text>
</comment>
<keyword evidence="7" id="KW-1185">Reference proteome</keyword>
<dbReference type="Proteomes" id="UP001156666">
    <property type="component" value="Unassembled WGS sequence"/>
</dbReference>
<dbReference type="Gene3D" id="1.10.10.60">
    <property type="entry name" value="Homeodomain-like"/>
    <property type="match status" value="1"/>
</dbReference>
<feature type="DNA-binding region" description="H-T-H motif" evidence="4">
    <location>
        <begin position="29"/>
        <end position="48"/>
    </location>
</feature>
<dbReference type="InterPro" id="IPR001647">
    <property type="entry name" value="HTH_TetR"/>
</dbReference>
<dbReference type="InterPro" id="IPR036271">
    <property type="entry name" value="Tet_transcr_reg_TetR-rel_C_sf"/>
</dbReference>
<accession>A0AA37SPU5</accession>
<dbReference type="AlphaFoldDB" id="A0AA37SPU5"/>
<dbReference type="PANTHER" id="PTHR47506:SF1">
    <property type="entry name" value="HTH-TYPE TRANSCRIPTIONAL REGULATOR YJDC"/>
    <property type="match status" value="1"/>
</dbReference>
<reference evidence="6" key="1">
    <citation type="journal article" date="2014" name="Int. J. Syst. Evol. Microbiol.">
        <title>Complete genome sequence of Corynebacterium casei LMG S-19264T (=DSM 44701T), isolated from a smear-ripened cheese.</title>
        <authorList>
            <consortium name="US DOE Joint Genome Institute (JGI-PGF)"/>
            <person name="Walter F."/>
            <person name="Albersmeier A."/>
            <person name="Kalinowski J."/>
            <person name="Ruckert C."/>
        </authorList>
    </citation>
    <scope>NUCLEOTIDE SEQUENCE</scope>
    <source>
        <strain evidence="6">NBRC 108769</strain>
    </source>
</reference>
<dbReference type="Gene3D" id="1.10.357.10">
    <property type="entry name" value="Tetracycline Repressor, domain 2"/>
    <property type="match status" value="1"/>
</dbReference>
<sequence>MARSKAYKEEEVLEKAMDLFWRVGYETTSMNMLEKEMGINKFSIYSSFGSKKGVFLESVKCYRTRLAVCMDKLKKSQNGVEGIKQYFYDFIDFSNDSGAAKGCLVTNTANQLNPDADAEIKEVLSDFTNSVRNLFLENLKQESDLKNDSIENVADYLIVSIFGLSSASRVFNKAHLENYIENIFKNI</sequence>
<evidence type="ECO:0000313" key="6">
    <source>
        <dbReference type="EMBL" id="GLR17302.1"/>
    </source>
</evidence>
<evidence type="ECO:0000256" key="4">
    <source>
        <dbReference type="PROSITE-ProRule" id="PRU00335"/>
    </source>
</evidence>
<reference evidence="6" key="2">
    <citation type="submission" date="2023-01" db="EMBL/GenBank/DDBJ databases">
        <title>Draft genome sequence of Portibacter lacus strain NBRC 108769.</title>
        <authorList>
            <person name="Sun Q."/>
            <person name="Mori K."/>
        </authorList>
    </citation>
    <scope>NUCLEOTIDE SEQUENCE</scope>
    <source>
        <strain evidence="6">NBRC 108769</strain>
    </source>
</reference>
<evidence type="ECO:0000256" key="1">
    <source>
        <dbReference type="ARBA" id="ARBA00023015"/>
    </source>
</evidence>